<dbReference type="Proteomes" id="UP001209318">
    <property type="component" value="Unassembled WGS sequence"/>
</dbReference>
<dbReference type="PANTHER" id="PTHR34476:SF1">
    <property type="entry name" value="DNA-DIRECTED RNA POLYMERASE SUBUNIT OMEGA"/>
    <property type="match status" value="1"/>
</dbReference>
<evidence type="ECO:0000313" key="12">
    <source>
        <dbReference type="Proteomes" id="UP001209318"/>
    </source>
</evidence>
<evidence type="ECO:0000256" key="3">
    <source>
        <dbReference type="ARBA" id="ARBA00013725"/>
    </source>
</evidence>
<comment type="similarity">
    <text evidence="1 10">Belongs to the RNA polymerase subunit omega family.</text>
</comment>
<name>A0AAE3LLY8_9BACI</name>
<evidence type="ECO:0000256" key="2">
    <source>
        <dbReference type="ARBA" id="ARBA00012418"/>
    </source>
</evidence>
<dbReference type="HAMAP" id="MF_00366">
    <property type="entry name" value="RNApol_bact_RpoZ"/>
    <property type="match status" value="1"/>
</dbReference>
<dbReference type="NCBIfam" id="TIGR00690">
    <property type="entry name" value="rpoZ"/>
    <property type="match status" value="1"/>
</dbReference>
<evidence type="ECO:0000313" key="11">
    <source>
        <dbReference type="EMBL" id="MCU9612162.1"/>
    </source>
</evidence>
<evidence type="ECO:0000256" key="8">
    <source>
        <dbReference type="ARBA" id="ARBA00029924"/>
    </source>
</evidence>
<dbReference type="AlphaFoldDB" id="A0AAE3LLY8"/>
<dbReference type="GO" id="GO:0006351">
    <property type="term" value="P:DNA-templated transcription"/>
    <property type="evidence" value="ECO:0007669"/>
    <property type="project" value="UniProtKB-UniRule"/>
</dbReference>
<dbReference type="InterPro" id="IPR006110">
    <property type="entry name" value="Pol_omega/Rpo6/RPB6"/>
</dbReference>
<evidence type="ECO:0000256" key="10">
    <source>
        <dbReference type="HAMAP-Rule" id="MF_00366"/>
    </source>
</evidence>
<evidence type="ECO:0000256" key="4">
    <source>
        <dbReference type="ARBA" id="ARBA00022478"/>
    </source>
</evidence>
<keyword evidence="7 10" id="KW-0804">Transcription</keyword>
<protein>
    <recommendedName>
        <fullName evidence="3 10">DNA-directed RNA polymerase subunit omega</fullName>
        <shortName evidence="10">RNAP omega subunit</shortName>
        <ecNumber evidence="2 10">2.7.7.6</ecNumber>
    </recommendedName>
    <alternativeName>
        <fullName evidence="10">RNA polymerase omega subunit</fullName>
    </alternativeName>
    <alternativeName>
        <fullName evidence="8 10">Transcriptase subunit omega</fullName>
    </alternativeName>
</protein>
<keyword evidence="12" id="KW-1185">Reference proteome</keyword>
<keyword evidence="6 10" id="KW-0548">Nucleotidyltransferase</keyword>
<dbReference type="GO" id="GO:0003677">
    <property type="term" value="F:DNA binding"/>
    <property type="evidence" value="ECO:0007669"/>
    <property type="project" value="UniProtKB-UniRule"/>
</dbReference>
<dbReference type="GO" id="GO:0003899">
    <property type="term" value="F:DNA-directed RNA polymerase activity"/>
    <property type="evidence" value="ECO:0007669"/>
    <property type="project" value="UniProtKB-UniRule"/>
</dbReference>
<comment type="catalytic activity">
    <reaction evidence="9 10">
        <text>RNA(n) + a ribonucleoside 5'-triphosphate = RNA(n+1) + diphosphate</text>
        <dbReference type="Rhea" id="RHEA:21248"/>
        <dbReference type="Rhea" id="RHEA-COMP:14527"/>
        <dbReference type="Rhea" id="RHEA-COMP:17342"/>
        <dbReference type="ChEBI" id="CHEBI:33019"/>
        <dbReference type="ChEBI" id="CHEBI:61557"/>
        <dbReference type="ChEBI" id="CHEBI:140395"/>
        <dbReference type="EC" id="2.7.7.6"/>
    </reaction>
</comment>
<dbReference type="EMBL" id="JAOUSF010000001">
    <property type="protein sequence ID" value="MCU9612162.1"/>
    <property type="molecule type" value="Genomic_DNA"/>
</dbReference>
<dbReference type="InterPro" id="IPR003716">
    <property type="entry name" value="DNA-dir_RNA_pol_omega"/>
</dbReference>
<dbReference type="Gene3D" id="3.90.940.10">
    <property type="match status" value="1"/>
</dbReference>
<proteinExistence type="inferred from homology"/>
<sequence length="84" mass="9661">MLYPSIDSLLNKVHSKYLLVTVASKRARELQDIHDYKLDKYVAHKNVGKSLEEINAGYLATEEVDEDMYADEPAVNQEMETENE</sequence>
<comment type="function">
    <text evidence="10">Promotes RNA polymerase assembly. Latches the N- and C-terminal regions of the beta' subunit thereby facilitating its interaction with the beta and alpha subunits.</text>
</comment>
<dbReference type="InterPro" id="IPR036161">
    <property type="entry name" value="RPB6/omega-like_sf"/>
</dbReference>
<dbReference type="Pfam" id="PF01192">
    <property type="entry name" value="RNA_pol_Rpb6"/>
    <property type="match status" value="1"/>
</dbReference>
<comment type="caution">
    <text evidence="11">The sequence shown here is derived from an EMBL/GenBank/DDBJ whole genome shotgun (WGS) entry which is preliminary data.</text>
</comment>
<comment type="subunit">
    <text evidence="10">The RNAP catalytic core consists of 2 alpha, 1 beta, 1 beta' and 1 omega subunit. When a sigma factor is associated with the core the holoenzyme is formed, which can initiate transcription.</text>
</comment>
<dbReference type="GO" id="GO:0000428">
    <property type="term" value="C:DNA-directed RNA polymerase complex"/>
    <property type="evidence" value="ECO:0007669"/>
    <property type="project" value="UniProtKB-KW"/>
</dbReference>
<dbReference type="PANTHER" id="PTHR34476">
    <property type="entry name" value="DNA-DIRECTED RNA POLYMERASE SUBUNIT OMEGA"/>
    <property type="match status" value="1"/>
</dbReference>
<evidence type="ECO:0000256" key="1">
    <source>
        <dbReference type="ARBA" id="ARBA00006711"/>
    </source>
</evidence>
<accession>A0AAE3LLY8</accession>
<dbReference type="RefSeq" id="WP_263071298.1">
    <property type="nucleotide sequence ID" value="NZ_JAOUSF010000001.1"/>
</dbReference>
<evidence type="ECO:0000256" key="7">
    <source>
        <dbReference type="ARBA" id="ARBA00023163"/>
    </source>
</evidence>
<dbReference type="SUPFAM" id="SSF63562">
    <property type="entry name" value="RPB6/omega subunit-like"/>
    <property type="match status" value="1"/>
</dbReference>
<evidence type="ECO:0000256" key="6">
    <source>
        <dbReference type="ARBA" id="ARBA00022695"/>
    </source>
</evidence>
<dbReference type="SMART" id="SM01409">
    <property type="entry name" value="RNA_pol_Rpb6"/>
    <property type="match status" value="1"/>
</dbReference>
<dbReference type="EC" id="2.7.7.6" evidence="2 10"/>
<reference evidence="11" key="1">
    <citation type="submission" date="2022-10" db="EMBL/GenBank/DDBJ databases">
        <title>Description of Fervidibacillus gen. nov. in the family Fervidibacillaceae fam. nov. with two species, Fervidibacillus albus sp. nov., and Fervidibacillus halotolerans sp. nov., isolated from tidal flat sediments.</title>
        <authorList>
            <person name="Kwon K.K."/>
            <person name="Yang S.-H."/>
        </authorList>
    </citation>
    <scope>NUCLEOTIDE SEQUENCE</scope>
    <source>
        <strain evidence="11">JCM 19140</strain>
    </source>
</reference>
<keyword evidence="4 10" id="KW-0240">DNA-directed RNA polymerase</keyword>
<keyword evidence="5 10" id="KW-0808">Transferase</keyword>
<organism evidence="11 12">
    <name type="scientific">Perspicuibacillus lycopersici</name>
    <dbReference type="NCBI Taxonomy" id="1325689"/>
    <lineage>
        <taxon>Bacteria</taxon>
        <taxon>Bacillati</taxon>
        <taxon>Bacillota</taxon>
        <taxon>Bacilli</taxon>
        <taxon>Bacillales</taxon>
        <taxon>Bacillaceae</taxon>
        <taxon>Perspicuibacillus</taxon>
    </lineage>
</organism>
<gene>
    <name evidence="10 11" type="primary">rpoZ</name>
    <name evidence="11" type="ORF">OEV98_01135</name>
</gene>
<evidence type="ECO:0000256" key="5">
    <source>
        <dbReference type="ARBA" id="ARBA00022679"/>
    </source>
</evidence>
<evidence type="ECO:0000256" key="9">
    <source>
        <dbReference type="ARBA" id="ARBA00048552"/>
    </source>
</evidence>